<dbReference type="Pfam" id="PF00535">
    <property type="entry name" value="Glycos_transf_2"/>
    <property type="match status" value="1"/>
</dbReference>
<dbReference type="PANTHER" id="PTHR22916:SF3">
    <property type="entry name" value="UDP-GLCNAC:BETAGAL BETA-1,3-N-ACETYLGLUCOSAMINYLTRANSFERASE-LIKE PROTEIN 1"/>
    <property type="match status" value="1"/>
</dbReference>
<dbReference type="PANTHER" id="PTHR22916">
    <property type="entry name" value="GLYCOSYLTRANSFERASE"/>
    <property type="match status" value="1"/>
</dbReference>
<feature type="domain" description="Glycosyltransferase 2-like" evidence="1">
    <location>
        <begin position="5"/>
        <end position="132"/>
    </location>
</feature>
<dbReference type="CDD" id="cd06433">
    <property type="entry name" value="GT_2_WfgS_like"/>
    <property type="match status" value="1"/>
</dbReference>
<dbReference type="InterPro" id="IPR029044">
    <property type="entry name" value="Nucleotide-diphossugar_trans"/>
</dbReference>
<keyword evidence="3" id="KW-1185">Reference proteome</keyword>
<protein>
    <submittedName>
        <fullName evidence="2">Glycosyl transferase group 2</fullName>
    </submittedName>
</protein>
<proteinExistence type="predicted"/>
<dbReference type="Gene3D" id="3.90.550.10">
    <property type="entry name" value="Spore Coat Polysaccharide Biosynthesis Protein SpsA, Chain A"/>
    <property type="match status" value="1"/>
</dbReference>
<comment type="caution">
    <text evidence="2">The sequence shown here is derived from an EMBL/GenBank/DDBJ whole genome shotgun (WGS) entry which is preliminary data.</text>
</comment>
<evidence type="ECO:0000259" key="1">
    <source>
        <dbReference type="Pfam" id="PF00535"/>
    </source>
</evidence>
<keyword evidence="2" id="KW-0808">Transferase</keyword>
<dbReference type="InterPro" id="IPR001173">
    <property type="entry name" value="Glyco_trans_2-like"/>
</dbReference>
<organism evidence="2 3">
    <name type="scientific">Candidatus Termititenax persephonae</name>
    <dbReference type="NCBI Taxonomy" id="2218525"/>
    <lineage>
        <taxon>Bacteria</taxon>
        <taxon>Bacillati</taxon>
        <taxon>Candidatus Margulisiibacteriota</taxon>
        <taxon>Candidatus Termititenacia</taxon>
        <taxon>Candidatus Termititenacales</taxon>
        <taxon>Candidatus Termititenacaceae</taxon>
        <taxon>Candidatus Termititenax</taxon>
    </lineage>
</organism>
<evidence type="ECO:0000313" key="3">
    <source>
        <dbReference type="Proteomes" id="UP000275925"/>
    </source>
</evidence>
<gene>
    <name evidence="2" type="ORF">NO2_0173</name>
</gene>
<reference evidence="2 3" key="1">
    <citation type="journal article" date="2019" name="ISME J.">
        <title>Genome analyses of uncultured TG2/ZB3 bacteria in 'Margulisbacteria' specifically attached to ectosymbiotic spirochetes of protists in the termite gut.</title>
        <authorList>
            <person name="Utami Y.D."/>
            <person name="Kuwahara H."/>
            <person name="Igai K."/>
            <person name="Murakami T."/>
            <person name="Sugaya K."/>
            <person name="Morikawa T."/>
            <person name="Nagura Y."/>
            <person name="Yuki M."/>
            <person name="Deevong P."/>
            <person name="Inoue T."/>
            <person name="Kihara K."/>
            <person name="Lo N."/>
            <person name="Yamada A."/>
            <person name="Ohkuma M."/>
            <person name="Hongoh Y."/>
        </authorList>
    </citation>
    <scope>NUCLEOTIDE SEQUENCE [LARGE SCALE GENOMIC DNA]</scope>
    <source>
        <strain evidence="2">NkOx7-02</strain>
    </source>
</reference>
<dbReference type="GO" id="GO:0016758">
    <property type="term" value="F:hexosyltransferase activity"/>
    <property type="evidence" value="ECO:0007669"/>
    <property type="project" value="UniProtKB-ARBA"/>
</dbReference>
<name>A0A388TFI9_9BACT</name>
<sequence>MSKFSVITVCRNAEKDIGRTINSVLSQDSRDYEYIIIDGASTDNTISIVKQYGKKIAKFISEPDTGIYQAMNKGIGLATGKYLLFLNAGDLFLHERILSVMAGQIEQNPADVLYGDLLITDMHKGSTLYRNSVRNMHKFWLYRHNIFHQSAFIRRELFAQAGLYDESFSLAGDHEWFVRLFTHYKNICPYYYDFCAALFAVGGRSAGGLQDKRLCKELALIRDKYYGLGAKILCSQGWLYQVWWLGYRIWRRYKLKTSNLAKCSHSEGQTV</sequence>
<dbReference type="EMBL" id="BGZO01000003">
    <property type="protein sequence ID" value="GBR75504.1"/>
    <property type="molecule type" value="Genomic_DNA"/>
</dbReference>
<dbReference type="Proteomes" id="UP000275925">
    <property type="component" value="Unassembled WGS sequence"/>
</dbReference>
<evidence type="ECO:0000313" key="2">
    <source>
        <dbReference type="EMBL" id="GBR75504.1"/>
    </source>
</evidence>
<accession>A0A388TFI9</accession>
<dbReference type="AlphaFoldDB" id="A0A388TFI9"/>
<dbReference type="SUPFAM" id="SSF53448">
    <property type="entry name" value="Nucleotide-diphospho-sugar transferases"/>
    <property type="match status" value="1"/>
</dbReference>